<evidence type="ECO:0000256" key="3">
    <source>
        <dbReference type="ARBA" id="ARBA00022989"/>
    </source>
</evidence>
<comment type="subcellular location">
    <subcellularLocation>
        <location evidence="1">Membrane</location>
        <topology evidence="1">Multi-pass membrane protein</topology>
    </subcellularLocation>
</comment>
<evidence type="ECO:0000256" key="5">
    <source>
        <dbReference type="SAM" id="MobiDB-lite"/>
    </source>
</evidence>
<feature type="transmembrane region" description="Helical" evidence="6">
    <location>
        <begin position="253"/>
        <end position="277"/>
    </location>
</feature>
<feature type="region of interest" description="Disordered" evidence="5">
    <location>
        <begin position="510"/>
        <end position="659"/>
    </location>
</feature>
<feature type="compositionally biased region" description="Basic and acidic residues" evidence="5">
    <location>
        <begin position="531"/>
        <end position="550"/>
    </location>
</feature>
<evidence type="ECO:0000256" key="1">
    <source>
        <dbReference type="ARBA" id="ARBA00004141"/>
    </source>
</evidence>
<comment type="caution">
    <text evidence="7">The sequence shown here is derived from an EMBL/GenBank/DDBJ whole genome shotgun (WGS) entry which is preliminary data.</text>
</comment>
<keyword evidence="3 6" id="KW-1133">Transmembrane helix</keyword>
<dbReference type="Proteomes" id="UP001163828">
    <property type="component" value="Unassembled WGS sequence"/>
</dbReference>
<evidence type="ECO:0000313" key="8">
    <source>
        <dbReference type="Proteomes" id="UP001163828"/>
    </source>
</evidence>
<feature type="transmembrane region" description="Helical" evidence="6">
    <location>
        <begin position="177"/>
        <end position="200"/>
    </location>
</feature>
<feature type="transmembrane region" description="Helical" evidence="6">
    <location>
        <begin position="220"/>
        <end position="241"/>
    </location>
</feature>
<feature type="compositionally biased region" description="Low complexity" evidence="5">
    <location>
        <begin position="637"/>
        <end position="659"/>
    </location>
</feature>
<feature type="region of interest" description="Disordered" evidence="5">
    <location>
        <begin position="760"/>
        <end position="783"/>
    </location>
</feature>
<evidence type="ECO:0000256" key="2">
    <source>
        <dbReference type="ARBA" id="ARBA00022692"/>
    </source>
</evidence>
<protein>
    <submittedName>
        <fullName evidence="7">DUF300 domain-containing protein</fullName>
    </submittedName>
</protein>
<keyword evidence="8" id="KW-1185">Reference proteome</keyword>
<keyword evidence="4 6" id="KW-0472">Membrane</keyword>
<sequence>MWGDGAGSRLPMPVLVLAGLSAFFAVVISATGIFLQLKNYRKPYLQRMVVRIMVMVPIYAISSFISLFSLEVAFFIDAVRDIYEAFVIYCFFVLLLSYLGGERSLLILLHGRPPKDPPFPVNLFRREIDVSDPYTFLFLKRGILQYVQVKPILAIATMVLKACGKFNEGDLRANSGYLYVSIIYNVSICTSLYCLAMFWICVNDDLKPFRPMPKFLCVKGILFFSFWQSIAISIIVAAGAIKRLGPYTDPESISLGLTDTLICVEMPFFAVAHIFAFSHTDFIDRDKAFIGRMPISYAFRDAFGIKDVVEDTKATLRGEGMDYREFEPSEGFMHQGLGRERRIRAGLRYSKGGKRKYWLPTFGAAEPPGRVERTVDRVVQKVAGRDQAEDVHAPLLQGEDEDVVHLAPDMIDDSDELVDLWSSSRVGVEEGFGLPFGDLDEDDEALFMHCKRYLFGDYNYPCIDASTELARTAIWDEEERILRDEHGAWFSPVRGSKRLVGIQQEHAASGGYGAVGTSKRPRSGSGTFVDDGAREERIIDMELEREERKVSGAVKMQWAKKPRPSGSGSSSPQISNNNRNASHSPRVRARVERAGNSTPSPSTSSGSPGLRSPGLRSPGLRSPGLRSPGLRSPPNPLSRSNSSSNDNSHSPPLPPDAVDLVVEAAEDDDPKKRLRKVYRRGFVARDDYGQPEERGEIEVRGHGRERVEAGEEIAEAIENEGEHVEGAVERVEGDNVDLEVEVDREITTGVPEQDGQDVVIARSTTPPAYARPRYDLDDDNPWA</sequence>
<gene>
    <name evidence="7" type="ORF">F5050DRAFT_1892869</name>
</gene>
<feature type="transmembrane region" description="Helical" evidence="6">
    <location>
        <begin position="82"/>
        <end position="100"/>
    </location>
</feature>
<dbReference type="InterPro" id="IPR005178">
    <property type="entry name" value="Ostalpha/TMEM184C"/>
</dbReference>
<dbReference type="SMART" id="SM01417">
    <property type="entry name" value="Solute_trans_a"/>
    <property type="match status" value="1"/>
</dbReference>
<dbReference type="Pfam" id="PF03619">
    <property type="entry name" value="Solute_trans_a"/>
    <property type="match status" value="1"/>
</dbReference>
<dbReference type="PANTHER" id="PTHR23423">
    <property type="entry name" value="ORGANIC SOLUTE TRANSPORTER-RELATED"/>
    <property type="match status" value="1"/>
</dbReference>
<organism evidence="7 8">
    <name type="scientific">Lentinula boryana</name>
    <dbReference type="NCBI Taxonomy" id="40481"/>
    <lineage>
        <taxon>Eukaryota</taxon>
        <taxon>Fungi</taxon>
        <taxon>Dikarya</taxon>
        <taxon>Basidiomycota</taxon>
        <taxon>Agaricomycotina</taxon>
        <taxon>Agaricomycetes</taxon>
        <taxon>Agaricomycetidae</taxon>
        <taxon>Agaricales</taxon>
        <taxon>Marasmiineae</taxon>
        <taxon>Omphalotaceae</taxon>
        <taxon>Lentinula</taxon>
    </lineage>
</organism>
<feature type="compositionally biased region" description="Low complexity" evidence="5">
    <location>
        <begin position="597"/>
        <end position="630"/>
    </location>
</feature>
<evidence type="ECO:0000256" key="6">
    <source>
        <dbReference type="SAM" id="Phobius"/>
    </source>
</evidence>
<feature type="transmembrane region" description="Helical" evidence="6">
    <location>
        <begin position="49"/>
        <end position="76"/>
    </location>
</feature>
<name>A0ABQ8QLD1_9AGAR</name>
<keyword evidence="2 6" id="KW-0812">Transmembrane</keyword>
<accession>A0ABQ8QLD1</accession>
<evidence type="ECO:0000256" key="4">
    <source>
        <dbReference type="ARBA" id="ARBA00023136"/>
    </source>
</evidence>
<feature type="compositionally biased region" description="Polar residues" evidence="5">
    <location>
        <begin position="573"/>
        <end position="583"/>
    </location>
</feature>
<evidence type="ECO:0000313" key="7">
    <source>
        <dbReference type="EMBL" id="KAJ3999326.1"/>
    </source>
</evidence>
<proteinExistence type="predicted"/>
<dbReference type="EMBL" id="MU790541">
    <property type="protein sequence ID" value="KAJ3999326.1"/>
    <property type="molecule type" value="Genomic_DNA"/>
</dbReference>
<reference evidence="7" key="1">
    <citation type="submission" date="2022-08" db="EMBL/GenBank/DDBJ databases">
        <authorList>
            <consortium name="DOE Joint Genome Institute"/>
            <person name="Min B."/>
            <person name="Riley R."/>
            <person name="Sierra-Patev S."/>
            <person name="Naranjo-Ortiz M."/>
            <person name="Looney B."/>
            <person name="Konkel Z."/>
            <person name="Slot J.C."/>
            <person name="Sakamoto Y."/>
            <person name="Steenwyk J.L."/>
            <person name="Rokas A."/>
            <person name="Carro J."/>
            <person name="Camarero S."/>
            <person name="Ferreira P."/>
            <person name="Molpeceres G."/>
            <person name="Ruiz-Duenas F.J."/>
            <person name="Serrano A."/>
            <person name="Henrissat B."/>
            <person name="Drula E."/>
            <person name="Hughes K.W."/>
            <person name="Mata J.L."/>
            <person name="Ishikawa N.K."/>
            <person name="Vargas-Isla R."/>
            <person name="Ushijima S."/>
            <person name="Smith C.A."/>
            <person name="Ahrendt S."/>
            <person name="Andreopoulos W."/>
            <person name="He G."/>
            <person name="Labutti K."/>
            <person name="Lipzen A."/>
            <person name="Ng V."/>
            <person name="Sandor L."/>
            <person name="Barry K."/>
            <person name="Martinez A.T."/>
            <person name="Xiao Y."/>
            <person name="Gibbons J.G."/>
            <person name="Terashima K."/>
            <person name="Hibbett D.S."/>
            <person name="Grigoriev I.V."/>
        </authorList>
    </citation>
    <scope>NUCLEOTIDE SEQUENCE</scope>
    <source>
        <strain evidence="7">TFB10827</strain>
    </source>
</reference>
<feature type="transmembrane region" description="Helical" evidence="6">
    <location>
        <begin position="12"/>
        <end position="37"/>
    </location>
</feature>